<dbReference type="SUPFAM" id="SSF53671">
    <property type="entry name" value="Aspartate/ornithine carbamoyltransferase"/>
    <property type="match status" value="1"/>
</dbReference>
<evidence type="ECO:0000259" key="6">
    <source>
        <dbReference type="Pfam" id="PF00185"/>
    </source>
</evidence>
<evidence type="ECO:0000259" key="7">
    <source>
        <dbReference type="Pfam" id="PF02729"/>
    </source>
</evidence>
<keyword evidence="5" id="KW-0963">Cytoplasm</keyword>
<feature type="binding site" evidence="5">
    <location>
        <position position="109"/>
    </location>
    <ligand>
        <name>carbamoyl phosphate</name>
        <dbReference type="ChEBI" id="CHEBI:58228"/>
    </ligand>
</feature>
<feature type="binding site" evidence="5">
    <location>
        <position position="85"/>
    </location>
    <ligand>
        <name>carbamoyl phosphate</name>
        <dbReference type="ChEBI" id="CHEBI:58228"/>
    </ligand>
</feature>
<dbReference type="PANTHER" id="PTHR45753">
    <property type="entry name" value="ORNITHINE CARBAMOYLTRANSFERASE, MITOCHONDRIAL"/>
    <property type="match status" value="1"/>
</dbReference>
<feature type="binding site" evidence="5">
    <location>
        <begin position="235"/>
        <end position="236"/>
    </location>
    <ligand>
        <name>L-ornithine</name>
        <dbReference type="ChEBI" id="CHEBI:46911"/>
    </ligand>
</feature>
<evidence type="ECO:0000313" key="8">
    <source>
        <dbReference type="EMBL" id="HHI49663.1"/>
    </source>
</evidence>
<dbReference type="EC" id="2.1.3.3" evidence="2 5"/>
<accession>A0A7J3V1X4</accession>
<evidence type="ECO:0000256" key="2">
    <source>
        <dbReference type="ARBA" id="ARBA00013007"/>
    </source>
</evidence>
<dbReference type="HAMAP" id="MF_01109">
    <property type="entry name" value="OTCase"/>
    <property type="match status" value="1"/>
</dbReference>
<dbReference type="PRINTS" id="PR00102">
    <property type="entry name" value="OTCASE"/>
</dbReference>
<dbReference type="Gene3D" id="3.40.50.1370">
    <property type="entry name" value="Aspartate/ornithine carbamoyltransferase"/>
    <property type="match status" value="2"/>
</dbReference>
<feature type="binding site" evidence="5">
    <location>
        <position position="299"/>
    </location>
    <ligand>
        <name>carbamoyl phosphate</name>
        <dbReference type="ChEBI" id="CHEBI:58228"/>
    </ligand>
</feature>
<dbReference type="NCBIfam" id="NF001986">
    <property type="entry name" value="PRK00779.1"/>
    <property type="match status" value="1"/>
</dbReference>
<feature type="binding site" evidence="5">
    <location>
        <begin position="136"/>
        <end position="139"/>
    </location>
    <ligand>
        <name>carbamoyl phosphate</name>
        <dbReference type="ChEBI" id="CHEBI:58228"/>
    </ligand>
</feature>
<dbReference type="InterPro" id="IPR006132">
    <property type="entry name" value="Asp/Orn_carbamoyltranf_P-bd"/>
</dbReference>
<feature type="binding site" evidence="5">
    <location>
        <begin position="271"/>
        <end position="272"/>
    </location>
    <ligand>
        <name>carbamoyl phosphate</name>
        <dbReference type="ChEBI" id="CHEBI:58228"/>
    </ligand>
</feature>
<dbReference type="Pfam" id="PF02729">
    <property type="entry name" value="OTCace_N"/>
    <property type="match status" value="1"/>
</dbReference>
<dbReference type="InterPro" id="IPR006130">
    <property type="entry name" value="Asp/Orn_carbamoylTrfase"/>
</dbReference>
<dbReference type="GO" id="GO:0019240">
    <property type="term" value="P:citrulline biosynthetic process"/>
    <property type="evidence" value="ECO:0007669"/>
    <property type="project" value="TreeGrafter"/>
</dbReference>
<gene>
    <name evidence="8" type="primary">argF</name>
    <name evidence="8" type="ORF">ENL91_05780</name>
</gene>
<feature type="binding site" evidence="5">
    <location>
        <begin position="58"/>
        <end position="61"/>
    </location>
    <ligand>
        <name>carbamoyl phosphate</name>
        <dbReference type="ChEBI" id="CHEBI:58228"/>
    </ligand>
</feature>
<feature type="binding site" evidence="5">
    <location>
        <position position="231"/>
    </location>
    <ligand>
        <name>L-ornithine</name>
        <dbReference type="ChEBI" id="CHEBI:46911"/>
    </ligand>
</feature>
<dbReference type="InterPro" id="IPR024904">
    <property type="entry name" value="OTCase_ArgI"/>
</dbReference>
<dbReference type="GO" id="GO:0042450">
    <property type="term" value="P:L-arginine biosynthetic process via ornithine"/>
    <property type="evidence" value="ECO:0007669"/>
    <property type="project" value="UniProtKB-UniRule"/>
</dbReference>
<dbReference type="FunFam" id="3.40.50.1370:FF:000008">
    <property type="entry name" value="Ornithine carbamoyltransferase"/>
    <property type="match status" value="1"/>
</dbReference>
<dbReference type="GO" id="GO:0016597">
    <property type="term" value="F:amino acid binding"/>
    <property type="evidence" value="ECO:0007669"/>
    <property type="project" value="InterPro"/>
</dbReference>
<feature type="domain" description="Aspartate/ornithine carbamoyltransferase carbamoyl-P binding" evidence="7">
    <location>
        <begin position="8"/>
        <end position="149"/>
    </location>
</feature>
<dbReference type="InterPro" id="IPR036901">
    <property type="entry name" value="Asp/Orn_carbamoylTrfase_sf"/>
</dbReference>
<dbReference type="Pfam" id="PF00185">
    <property type="entry name" value="OTCace"/>
    <property type="match status" value="1"/>
</dbReference>
<dbReference type="GO" id="GO:0005737">
    <property type="term" value="C:cytoplasm"/>
    <property type="evidence" value="ECO:0007669"/>
    <property type="project" value="UniProtKB-SubCell"/>
</dbReference>
<dbReference type="PANTHER" id="PTHR45753:SF3">
    <property type="entry name" value="ORNITHINE TRANSCARBAMYLASE, MITOCHONDRIAL"/>
    <property type="match status" value="1"/>
</dbReference>
<dbReference type="InterPro" id="IPR006131">
    <property type="entry name" value="Asp_carbamoyltransf_Asp/Orn-bd"/>
</dbReference>
<comment type="similarity">
    <text evidence="1 5">Belongs to the aspartate/ornithine carbamoyltransferase superfamily. OTCase family.</text>
</comment>
<name>A0A7J3V1X4_9CREN</name>
<evidence type="ECO:0000256" key="1">
    <source>
        <dbReference type="ARBA" id="ARBA00007805"/>
    </source>
</evidence>
<dbReference type="EMBL" id="DRVT01000068">
    <property type="protein sequence ID" value="HHI49663.1"/>
    <property type="molecule type" value="Genomic_DNA"/>
</dbReference>
<dbReference type="PROSITE" id="PS00097">
    <property type="entry name" value="CARBAMOYLTRANSFERASE"/>
    <property type="match status" value="1"/>
</dbReference>
<comment type="caution">
    <text evidence="8">The sequence shown here is derived from an EMBL/GenBank/DDBJ whole genome shotgun (WGS) entry which is preliminary data.</text>
</comment>
<dbReference type="PRINTS" id="PR00100">
    <property type="entry name" value="AOTCASE"/>
</dbReference>
<dbReference type="NCBIfam" id="TIGR00658">
    <property type="entry name" value="orni_carb_tr"/>
    <property type="match status" value="1"/>
</dbReference>
<evidence type="ECO:0000256" key="3">
    <source>
        <dbReference type="ARBA" id="ARBA00022679"/>
    </source>
</evidence>
<feature type="binding site" evidence="5">
    <location>
        <position position="168"/>
    </location>
    <ligand>
        <name>L-ornithine</name>
        <dbReference type="ChEBI" id="CHEBI:46911"/>
    </ligand>
</feature>
<evidence type="ECO:0000256" key="5">
    <source>
        <dbReference type="HAMAP-Rule" id="MF_01109"/>
    </source>
</evidence>
<dbReference type="InterPro" id="IPR002292">
    <property type="entry name" value="Orn/put_carbamltrans"/>
</dbReference>
<dbReference type="GO" id="GO:0004585">
    <property type="term" value="F:ornithine carbamoyltransferase activity"/>
    <property type="evidence" value="ECO:0007669"/>
    <property type="project" value="UniProtKB-UniRule"/>
</dbReference>
<proteinExistence type="inferred from homology"/>
<dbReference type="AlphaFoldDB" id="A0A7J3V1X4"/>
<organism evidence="8">
    <name type="scientific">Candidatus Methanosuratincola petrocarbonis</name>
    <name type="common">ex Vanwonterghem et al. 2016</name>
    <dbReference type="NCBI Taxonomy" id="1867261"/>
    <lineage>
        <taxon>Archaea</taxon>
        <taxon>Thermoproteota</taxon>
        <taxon>Methanosuratincolia</taxon>
        <taxon>Candidatus Methanomethylicales</taxon>
        <taxon>Candidatus Methanomethylicaceae</taxon>
        <taxon>Candidatus Methanosuratincola (ex Vanwonterghem et al. 2016)</taxon>
    </lineage>
</organism>
<feature type="domain" description="Aspartate/ornithine carbamoyltransferase Asp/Orn-binding" evidence="6">
    <location>
        <begin position="155"/>
        <end position="309"/>
    </location>
</feature>
<comment type="subcellular location">
    <subcellularLocation>
        <location evidence="5">Cytoplasm</location>
    </subcellularLocation>
</comment>
<comment type="catalytic activity">
    <reaction evidence="4 5">
        <text>carbamoyl phosphate + L-ornithine = L-citrulline + phosphate + H(+)</text>
        <dbReference type="Rhea" id="RHEA:19513"/>
        <dbReference type="ChEBI" id="CHEBI:15378"/>
        <dbReference type="ChEBI" id="CHEBI:43474"/>
        <dbReference type="ChEBI" id="CHEBI:46911"/>
        <dbReference type="ChEBI" id="CHEBI:57743"/>
        <dbReference type="ChEBI" id="CHEBI:58228"/>
        <dbReference type="EC" id="2.1.3.3"/>
    </reaction>
</comment>
<evidence type="ECO:0000256" key="4">
    <source>
        <dbReference type="ARBA" id="ARBA00048772"/>
    </source>
</evidence>
<reference evidence="8" key="1">
    <citation type="journal article" date="2020" name="mSystems">
        <title>Genome- and Community-Level Interaction Insights into Carbon Utilization and Element Cycling Functions of Hydrothermarchaeota in Hydrothermal Sediment.</title>
        <authorList>
            <person name="Zhou Z."/>
            <person name="Liu Y."/>
            <person name="Xu W."/>
            <person name="Pan J."/>
            <person name="Luo Z.H."/>
            <person name="Li M."/>
        </authorList>
    </citation>
    <scope>NUCLEOTIDE SEQUENCE [LARGE SCALE GENOMIC DNA]</scope>
    <source>
        <strain evidence="8">SpSt-1038</strain>
    </source>
</reference>
<keyword evidence="3 5" id="KW-0808">Transferase</keyword>
<protein>
    <recommendedName>
        <fullName evidence="2 5">Ornithine carbamoyltransferase</fullName>
        <shortName evidence="5">OTCase</shortName>
        <ecNumber evidence="2 5">2.1.3.3</ecNumber>
    </recommendedName>
</protein>
<sequence length="311" mass="34112">MSMELKGRDFLRTGDFSTEELELFLERASQMKLALKKRVPSEKYLAGKSVAMLFQKPSTRTRLSFDVGISQLGGHPIYLNWGDLQLGRGETIHDTGKIFGCYVDGVVARVYRHADLEALAASAPVPVINALSDEFHPCQALSDCFTIIEKKGGLEGLKIAFVGDGACNVSQSLAEAVLQLGGTMVIASPKRYSPSEGLISDLRKLAKRGASLQITEDPAEAVRDADVIYTDVWVSMGTESDAENRLRELRPYQVNKDLLAISAPNSIVMHCLPAHRGEEITADVIDGPRSVVWEQAENRLHVQKSIMSLIL</sequence>